<comment type="caution">
    <text evidence="1">The sequence shown here is derived from an EMBL/GenBank/DDBJ whole genome shotgun (WGS) entry which is preliminary data.</text>
</comment>
<accession>A0ABD1YDQ3</accession>
<organism evidence="1 2">
    <name type="scientific">Riccia fluitans</name>
    <dbReference type="NCBI Taxonomy" id="41844"/>
    <lineage>
        <taxon>Eukaryota</taxon>
        <taxon>Viridiplantae</taxon>
        <taxon>Streptophyta</taxon>
        <taxon>Embryophyta</taxon>
        <taxon>Marchantiophyta</taxon>
        <taxon>Marchantiopsida</taxon>
        <taxon>Marchantiidae</taxon>
        <taxon>Marchantiales</taxon>
        <taxon>Ricciaceae</taxon>
        <taxon>Riccia</taxon>
    </lineage>
</organism>
<protein>
    <submittedName>
        <fullName evidence="1">Uncharacterized protein</fullName>
    </submittedName>
</protein>
<dbReference type="AlphaFoldDB" id="A0ABD1YDQ3"/>
<name>A0ABD1YDQ3_9MARC</name>
<evidence type="ECO:0000313" key="2">
    <source>
        <dbReference type="Proteomes" id="UP001605036"/>
    </source>
</evidence>
<dbReference type="EMBL" id="JBHFFA010000004">
    <property type="protein sequence ID" value="KAL2628916.1"/>
    <property type="molecule type" value="Genomic_DNA"/>
</dbReference>
<sequence length="87" mass="10064">MERVLHGQTDPYCCCILHTALPLEKEKPYGLFSKKFLRHHGAELLGTTTTWFFLDVAYYFLEKMVASCERMSALEETFRVSRAQALS</sequence>
<evidence type="ECO:0000313" key="1">
    <source>
        <dbReference type="EMBL" id="KAL2628916.1"/>
    </source>
</evidence>
<reference evidence="1 2" key="1">
    <citation type="submission" date="2024-09" db="EMBL/GenBank/DDBJ databases">
        <title>Chromosome-scale assembly of Riccia fluitans.</title>
        <authorList>
            <person name="Paukszto L."/>
            <person name="Sawicki J."/>
            <person name="Karawczyk K."/>
            <person name="Piernik-Szablinska J."/>
            <person name="Szczecinska M."/>
            <person name="Mazdziarz M."/>
        </authorList>
    </citation>
    <scope>NUCLEOTIDE SEQUENCE [LARGE SCALE GENOMIC DNA]</scope>
    <source>
        <strain evidence="1">Rf_01</strain>
        <tissue evidence="1">Aerial parts of the thallus</tissue>
    </source>
</reference>
<keyword evidence="2" id="KW-1185">Reference proteome</keyword>
<gene>
    <name evidence="1" type="ORF">R1flu_013602</name>
</gene>
<dbReference type="Proteomes" id="UP001605036">
    <property type="component" value="Unassembled WGS sequence"/>
</dbReference>
<proteinExistence type="predicted"/>